<feature type="repeat" description="WD" evidence="6">
    <location>
        <begin position="71"/>
        <end position="112"/>
    </location>
</feature>
<dbReference type="InterPro" id="IPR051980">
    <property type="entry name" value="WD_repeat_MORG1"/>
</dbReference>
<proteinExistence type="inferred from homology"/>
<dbReference type="PROSITE" id="PS00678">
    <property type="entry name" value="WD_REPEATS_1"/>
    <property type="match status" value="1"/>
</dbReference>
<keyword evidence="8" id="KW-1185">Reference proteome</keyword>
<organism evidence="7 8">
    <name type="scientific">Kwoniella newhampshirensis</name>
    <dbReference type="NCBI Taxonomy" id="1651941"/>
    <lineage>
        <taxon>Eukaryota</taxon>
        <taxon>Fungi</taxon>
        <taxon>Dikarya</taxon>
        <taxon>Basidiomycota</taxon>
        <taxon>Agaricomycotina</taxon>
        <taxon>Tremellomycetes</taxon>
        <taxon>Tremellales</taxon>
        <taxon>Cryptococcaceae</taxon>
        <taxon>Kwoniella</taxon>
    </lineage>
</organism>
<accession>A0AAW0YEA3</accession>
<dbReference type="GO" id="GO:0005737">
    <property type="term" value="C:cytoplasm"/>
    <property type="evidence" value="ECO:0007669"/>
    <property type="project" value="UniProtKB-SubCell"/>
</dbReference>
<dbReference type="SMART" id="SM00320">
    <property type="entry name" value="WD40"/>
    <property type="match status" value="7"/>
</dbReference>
<dbReference type="KEGG" id="kne:92184160"/>
<feature type="repeat" description="WD" evidence="6">
    <location>
        <begin position="289"/>
        <end position="322"/>
    </location>
</feature>
<dbReference type="PROSITE" id="PS50294">
    <property type="entry name" value="WD_REPEATS_REGION"/>
    <property type="match status" value="4"/>
</dbReference>
<evidence type="ECO:0000256" key="5">
    <source>
        <dbReference type="ARBA" id="ARBA00038145"/>
    </source>
</evidence>
<dbReference type="GO" id="GO:0000398">
    <property type="term" value="P:mRNA splicing, via spliceosome"/>
    <property type="evidence" value="ECO:0007669"/>
    <property type="project" value="TreeGrafter"/>
</dbReference>
<dbReference type="PROSITE" id="PS50082">
    <property type="entry name" value="WD_REPEATS_2"/>
    <property type="match status" value="4"/>
</dbReference>
<evidence type="ECO:0008006" key="9">
    <source>
        <dbReference type="Google" id="ProtNLM"/>
    </source>
</evidence>
<dbReference type="SMART" id="SM00564">
    <property type="entry name" value="PQQ"/>
    <property type="match status" value="2"/>
</dbReference>
<dbReference type="GeneID" id="92184160"/>
<name>A0AAW0YEA3_9TREE</name>
<evidence type="ECO:0000313" key="8">
    <source>
        <dbReference type="Proteomes" id="UP001388673"/>
    </source>
</evidence>
<comment type="subcellular location">
    <subcellularLocation>
        <location evidence="1">Cytoplasm</location>
    </subcellularLocation>
</comment>
<feature type="repeat" description="WD" evidence="6">
    <location>
        <begin position="113"/>
        <end position="147"/>
    </location>
</feature>
<keyword evidence="2" id="KW-0963">Cytoplasm</keyword>
<reference evidence="7 8" key="1">
    <citation type="journal article" date="2024" name="bioRxiv">
        <title>Comparative genomics of Cryptococcus and Kwoniella reveals pathogenesis evolution and contrasting karyotype dynamics via intercentromeric recombination or chromosome fusion.</title>
        <authorList>
            <person name="Coelho M.A."/>
            <person name="David-Palma M."/>
            <person name="Shea T."/>
            <person name="Bowers K."/>
            <person name="McGinley-Smith S."/>
            <person name="Mohammad A.W."/>
            <person name="Gnirke A."/>
            <person name="Yurkov A.M."/>
            <person name="Nowrousian M."/>
            <person name="Sun S."/>
            <person name="Cuomo C.A."/>
            <person name="Heitman J."/>
        </authorList>
    </citation>
    <scope>NUCLEOTIDE SEQUENCE [LARGE SCALE GENOMIC DNA]</scope>
    <source>
        <strain evidence="7 8">CBS 13917</strain>
    </source>
</reference>
<protein>
    <recommendedName>
        <fullName evidence="9">Mitogen-activated protein kinase organizer 1</fullName>
    </recommendedName>
</protein>
<dbReference type="Gene3D" id="2.130.10.10">
    <property type="entry name" value="YVTN repeat-like/Quinoprotein amine dehydrogenase"/>
    <property type="match status" value="2"/>
</dbReference>
<dbReference type="SUPFAM" id="SSF50978">
    <property type="entry name" value="WD40 repeat-like"/>
    <property type="match status" value="1"/>
</dbReference>
<dbReference type="CDD" id="cd00200">
    <property type="entry name" value="WD40"/>
    <property type="match status" value="1"/>
</dbReference>
<evidence type="ECO:0000256" key="1">
    <source>
        <dbReference type="ARBA" id="ARBA00004496"/>
    </source>
</evidence>
<sequence>MAPSRGQVVEGNGSAPNLLTYPTNLVQTLDAHQAPVHVIRYNHGSKYLLSGSADRTIRLWNPALGKEIKCYRGHAQEVLALDIAHDNARFASSGGDKSVFVWDVASGAVTRRLQGHFGKINAVAFGPDAQVLATAGFDAKVMLWDMRAQSRDPIQTLKDATSTLTSLILPSSPQLITGSTDGHIRTYDLRFGLLTEDLVGHPIVSLKLSPTASEESILVGSGDGKIRVFDRKDGSVLQTFGGHKVTPQQGSRWGMSWGYGEGLVLAGDEDGKLWSWSVLDAKPLNSSPTPIHKRIITSIEMHPKGKEMITASLDGTIKVWSR</sequence>
<dbReference type="AlphaFoldDB" id="A0AAW0YEA3"/>
<dbReference type="Proteomes" id="UP001388673">
    <property type="component" value="Unassembled WGS sequence"/>
</dbReference>
<comment type="caution">
    <text evidence="7">The sequence shown here is derived from an EMBL/GenBank/DDBJ whole genome shotgun (WGS) entry which is preliminary data.</text>
</comment>
<dbReference type="InterPro" id="IPR015943">
    <property type="entry name" value="WD40/YVTN_repeat-like_dom_sf"/>
</dbReference>
<dbReference type="InterPro" id="IPR018391">
    <property type="entry name" value="PQQ_b-propeller_rpt"/>
</dbReference>
<dbReference type="RefSeq" id="XP_066799672.1">
    <property type="nucleotide sequence ID" value="XM_066949980.1"/>
</dbReference>
<evidence type="ECO:0000256" key="6">
    <source>
        <dbReference type="PROSITE-ProRule" id="PRU00221"/>
    </source>
</evidence>
<dbReference type="PRINTS" id="PR00320">
    <property type="entry name" value="GPROTEINBRPT"/>
</dbReference>
<evidence type="ECO:0000313" key="7">
    <source>
        <dbReference type="EMBL" id="KAK8844108.1"/>
    </source>
</evidence>
<evidence type="ECO:0000256" key="3">
    <source>
        <dbReference type="ARBA" id="ARBA00022574"/>
    </source>
</evidence>
<keyword evidence="4" id="KW-0677">Repeat</keyword>
<dbReference type="InterPro" id="IPR019775">
    <property type="entry name" value="WD40_repeat_CS"/>
</dbReference>
<dbReference type="PANTHER" id="PTHR22842">
    <property type="entry name" value="WD40 REPEAT PROTEIN"/>
    <property type="match status" value="1"/>
</dbReference>
<evidence type="ECO:0000256" key="4">
    <source>
        <dbReference type="ARBA" id="ARBA00022737"/>
    </source>
</evidence>
<gene>
    <name evidence="7" type="ORF">IAR55_006902</name>
</gene>
<dbReference type="InterPro" id="IPR001680">
    <property type="entry name" value="WD40_rpt"/>
</dbReference>
<dbReference type="Pfam" id="PF00400">
    <property type="entry name" value="WD40"/>
    <property type="match status" value="6"/>
</dbReference>
<comment type="similarity">
    <text evidence="5">Belongs to the WD repeat MORG1 family.</text>
</comment>
<feature type="repeat" description="WD" evidence="6">
    <location>
        <begin position="29"/>
        <end position="61"/>
    </location>
</feature>
<dbReference type="InterPro" id="IPR020472">
    <property type="entry name" value="WD40_PAC1"/>
</dbReference>
<evidence type="ECO:0000256" key="2">
    <source>
        <dbReference type="ARBA" id="ARBA00022490"/>
    </source>
</evidence>
<keyword evidence="3 6" id="KW-0853">WD repeat</keyword>
<dbReference type="GO" id="GO:0071013">
    <property type="term" value="C:catalytic step 2 spliceosome"/>
    <property type="evidence" value="ECO:0007669"/>
    <property type="project" value="TreeGrafter"/>
</dbReference>
<dbReference type="PANTHER" id="PTHR22842:SF3">
    <property type="entry name" value="WD REPEAT DOMAIN-CONTAINING PROTEIN 83"/>
    <property type="match status" value="1"/>
</dbReference>
<dbReference type="EMBL" id="JBCAWK010000014">
    <property type="protein sequence ID" value="KAK8844108.1"/>
    <property type="molecule type" value="Genomic_DNA"/>
</dbReference>
<dbReference type="InterPro" id="IPR036322">
    <property type="entry name" value="WD40_repeat_dom_sf"/>
</dbReference>